<sequence length="124" mass="13403">MIKLVLGASLLLAVALPAAAQVKPDTAPQRFDAADSNKDGKVDRGEYDGFVEELVLLHDSDHDGRLARAETANARDPSKFDRIDTNKDGFLTALEIAAFSTGDFAVMDANQDGFIDRDEAAKHK</sequence>
<dbReference type="InterPro" id="IPR018247">
    <property type="entry name" value="EF_Hand_1_Ca_BS"/>
</dbReference>
<dbReference type="PROSITE" id="PS00018">
    <property type="entry name" value="EF_HAND_1"/>
    <property type="match status" value="1"/>
</dbReference>
<gene>
    <name evidence="3" type="ORF">QLQ15_04290</name>
</gene>
<feature type="chain" id="PRO_5045093872" description="EF-hand domain-containing protein" evidence="1">
    <location>
        <begin position="21"/>
        <end position="124"/>
    </location>
</feature>
<name>A0ABT6XDB3_9GAMM</name>
<accession>A0ABT6XDB3</accession>
<dbReference type="SUPFAM" id="SSF47473">
    <property type="entry name" value="EF-hand"/>
    <property type="match status" value="1"/>
</dbReference>
<proteinExistence type="predicted"/>
<dbReference type="InterPro" id="IPR011992">
    <property type="entry name" value="EF-hand-dom_pair"/>
</dbReference>
<reference evidence="3 4" key="1">
    <citation type="submission" date="2023-05" db="EMBL/GenBank/DDBJ databases">
        <title>Lysobacter sp. strain LF1 Genome sequencing and assembly.</title>
        <authorList>
            <person name="Jung Y."/>
        </authorList>
    </citation>
    <scope>NUCLEOTIDE SEQUENCE [LARGE SCALE GENOMIC DNA]</scope>
    <source>
        <strain evidence="3 4">LF1</strain>
    </source>
</reference>
<dbReference type="InterPro" id="IPR002048">
    <property type="entry name" value="EF_hand_dom"/>
</dbReference>
<evidence type="ECO:0000313" key="3">
    <source>
        <dbReference type="EMBL" id="MDI9238127.1"/>
    </source>
</evidence>
<keyword evidence="4" id="KW-1185">Reference proteome</keyword>
<dbReference type="PROSITE" id="PS50222">
    <property type="entry name" value="EF_HAND_2"/>
    <property type="match status" value="1"/>
</dbReference>
<feature type="domain" description="EF-hand" evidence="2">
    <location>
        <begin position="22"/>
        <end position="57"/>
    </location>
</feature>
<keyword evidence="1" id="KW-0732">Signal</keyword>
<organism evidence="3 4">
    <name type="scientific">Lysobacter stagni</name>
    <dbReference type="NCBI Taxonomy" id="3045172"/>
    <lineage>
        <taxon>Bacteria</taxon>
        <taxon>Pseudomonadati</taxon>
        <taxon>Pseudomonadota</taxon>
        <taxon>Gammaproteobacteria</taxon>
        <taxon>Lysobacterales</taxon>
        <taxon>Lysobacteraceae</taxon>
        <taxon>Lysobacter</taxon>
    </lineage>
</organism>
<comment type="caution">
    <text evidence="3">The sequence shown here is derived from an EMBL/GenBank/DDBJ whole genome shotgun (WGS) entry which is preliminary data.</text>
</comment>
<evidence type="ECO:0000313" key="4">
    <source>
        <dbReference type="Proteomes" id="UP001321580"/>
    </source>
</evidence>
<evidence type="ECO:0000256" key="1">
    <source>
        <dbReference type="SAM" id="SignalP"/>
    </source>
</evidence>
<dbReference type="RefSeq" id="WP_283211611.1">
    <property type="nucleotide sequence ID" value="NZ_JASGBI010000001.1"/>
</dbReference>
<dbReference type="Proteomes" id="UP001321580">
    <property type="component" value="Unassembled WGS sequence"/>
</dbReference>
<evidence type="ECO:0000259" key="2">
    <source>
        <dbReference type="PROSITE" id="PS50222"/>
    </source>
</evidence>
<dbReference type="Gene3D" id="1.10.238.10">
    <property type="entry name" value="EF-hand"/>
    <property type="match status" value="2"/>
</dbReference>
<dbReference type="Pfam" id="PF13202">
    <property type="entry name" value="EF-hand_5"/>
    <property type="match status" value="3"/>
</dbReference>
<protein>
    <recommendedName>
        <fullName evidence="2">EF-hand domain-containing protein</fullName>
    </recommendedName>
</protein>
<feature type="signal peptide" evidence="1">
    <location>
        <begin position="1"/>
        <end position="20"/>
    </location>
</feature>
<dbReference type="EMBL" id="JASGBI010000001">
    <property type="protein sequence ID" value="MDI9238127.1"/>
    <property type="molecule type" value="Genomic_DNA"/>
</dbReference>